<dbReference type="GO" id="GO:0008270">
    <property type="term" value="F:zinc ion binding"/>
    <property type="evidence" value="ECO:0007669"/>
    <property type="project" value="UniProtKB-KW"/>
</dbReference>
<comment type="caution">
    <text evidence="6">The sequence shown here is derived from an EMBL/GenBank/DDBJ whole genome shotgun (WGS) entry which is preliminary data.</text>
</comment>
<dbReference type="PROSITE" id="PS50089">
    <property type="entry name" value="ZF_RING_2"/>
    <property type="match status" value="1"/>
</dbReference>
<evidence type="ECO:0000259" key="5">
    <source>
        <dbReference type="PROSITE" id="PS50089"/>
    </source>
</evidence>
<keyword evidence="3" id="KW-0862">Zinc</keyword>
<evidence type="ECO:0000313" key="7">
    <source>
        <dbReference type="Proteomes" id="UP000821866"/>
    </source>
</evidence>
<dbReference type="Proteomes" id="UP000821866">
    <property type="component" value="Chromosome 3"/>
</dbReference>
<feature type="domain" description="RING-type" evidence="5">
    <location>
        <begin position="38"/>
        <end position="78"/>
    </location>
</feature>
<dbReference type="InterPro" id="IPR017907">
    <property type="entry name" value="Znf_RING_CS"/>
</dbReference>
<evidence type="ECO:0000256" key="2">
    <source>
        <dbReference type="ARBA" id="ARBA00022771"/>
    </source>
</evidence>
<dbReference type="CDD" id="cd16449">
    <property type="entry name" value="RING-HC"/>
    <property type="match status" value="1"/>
</dbReference>
<evidence type="ECO:0000256" key="4">
    <source>
        <dbReference type="PROSITE-ProRule" id="PRU00175"/>
    </source>
</evidence>
<keyword evidence="7" id="KW-1185">Reference proteome</keyword>
<sequence>MPGRGSRQALHQLCDSVSGANWRPTRFQDELTVLRYACCVCHVIPKTTVVLPCSHILCEQCLAGCVIQDGGSVCPIDTEPFSEDECQKLKLPEKKKRNLKVSIYQASLASPKNRVKLLSEARKQNVRPIHLYGGL</sequence>
<dbReference type="VEuPathDB" id="VectorBase:LOC119163664"/>
<dbReference type="EMBL" id="JABSTU010000005">
    <property type="protein sequence ID" value="KAH8031262.1"/>
    <property type="molecule type" value="Genomic_DNA"/>
</dbReference>
<dbReference type="AlphaFoldDB" id="A0A9J6EAA8"/>
<dbReference type="InterPro" id="IPR001841">
    <property type="entry name" value="Znf_RING"/>
</dbReference>
<organism evidence="6 7">
    <name type="scientific">Rhipicephalus microplus</name>
    <name type="common">Cattle tick</name>
    <name type="synonym">Boophilus microplus</name>
    <dbReference type="NCBI Taxonomy" id="6941"/>
    <lineage>
        <taxon>Eukaryota</taxon>
        <taxon>Metazoa</taxon>
        <taxon>Ecdysozoa</taxon>
        <taxon>Arthropoda</taxon>
        <taxon>Chelicerata</taxon>
        <taxon>Arachnida</taxon>
        <taxon>Acari</taxon>
        <taxon>Parasitiformes</taxon>
        <taxon>Ixodida</taxon>
        <taxon>Ixodoidea</taxon>
        <taxon>Ixodidae</taxon>
        <taxon>Rhipicephalinae</taxon>
        <taxon>Rhipicephalus</taxon>
        <taxon>Boophilus</taxon>
    </lineage>
</organism>
<evidence type="ECO:0000256" key="3">
    <source>
        <dbReference type="ARBA" id="ARBA00022833"/>
    </source>
</evidence>
<dbReference type="Pfam" id="PF13920">
    <property type="entry name" value="zf-C3HC4_3"/>
    <property type="match status" value="1"/>
</dbReference>
<dbReference type="PROSITE" id="PS00518">
    <property type="entry name" value="ZF_RING_1"/>
    <property type="match status" value="1"/>
</dbReference>
<gene>
    <name evidence="6" type="ORF">HPB51_014474</name>
</gene>
<dbReference type="InterPro" id="IPR013083">
    <property type="entry name" value="Znf_RING/FYVE/PHD"/>
</dbReference>
<evidence type="ECO:0000313" key="6">
    <source>
        <dbReference type="EMBL" id="KAH8031262.1"/>
    </source>
</evidence>
<dbReference type="SUPFAM" id="SSF57850">
    <property type="entry name" value="RING/U-box"/>
    <property type="match status" value="1"/>
</dbReference>
<protein>
    <recommendedName>
        <fullName evidence="5">RING-type domain-containing protein</fullName>
    </recommendedName>
</protein>
<reference evidence="6" key="2">
    <citation type="submission" date="2021-09" db="EMBL/GenBank/DDBJ databases">
        <authorList>
            <person name="Jia N."/>
            <person name="Wang J."/>
            <person name="Shi W."/>
            <person name="Du L."/>
            <person name="Sun Y."/>
            <person name="Zhan W."/>
            <person name="Jiang J."/>
            <person name="Wang Q."/>
            <person name="Zhang B."/>
            <person name="Ji P."/>
            <person name="Sakyi L.B."/>
            <person name="Cui X."/>
            <person name="Yuan T."/>
            <person name="Jiang B."/>
            <person name="Yang W."/>
            <person name="Lam T.T.-Y."/>
            <person name="Chang Q."/>
            <person name="Ding S."/>
            <person name="Wang X."/>
            <person name="Zhu J."/>
            <person name="Ruan X."/>
            <person name="Zhao L."/>
            <person name="Wei J."/>
            <person name="Que T."/>
            <person name="Du C."/>
            <person name="Cheng J."/>
            <person name="Dai P."/>
            <person name="Han X."/>
            <person name="Huang E."/>
            <person name="Gao Y."/>
            <person name="Liu J."/>
            <person name="Shao H."/>
            <person name="Ye R."/>
            <person name="Li L."/>
            <person name="Wei W."/>
            <person name="Wang X."/>
            <person name="Wang C."/>
            <person name="Huo Q."/>
            <person name="Li W."/>
            <person name="Guo W."/>
            <person name="Chen H."/>
            <person name="Chen S."/>
            <person name="Zhou L."/>
            <person name="Zhou L."/>
            <person name="Ni X."/>
            <person name="Tian J."/>
            <person name="Zhou Y."/>
            <person name="Sheng Y."/>
            <person name="Liu T."/>
            <person name="Pan Y."/>
            <person name="Xia L."/>
            <person name="Li J."/>
            <person name="Zhao F."/>
            <person name="Cao W."/>
        </authorList>
    </citation>
    <scope>NUCLEOTIDE SEQUENCE</scope>
    <source>
        <strain evidence="6">Rmic-2018</strain>
        <tissue evidence="6">Larvae</tissue>
    </source>
</reference>
<keyword evidence="1" id="KW-0479">Metal-binding</keyword>
<reference evidence="6" key="1">
    <citation type="journal article" date="2020" name="Cell">
        <title>Large-Scale Comparative Analyses of Tick Genomes Elucidate Their Genetic Diversity and Vector Capacities.</title>
        <authorList>
            <consortium name="Tick Genome and Microbiome Consortium (TIGMIC)"/>
            <person name="Jia N."/>
            <person name="Wang J."/>
            <person name="Shi W."/>
            <person name="Du L."/>
            <person name="Sun Y."/>
            <person name="Zhan W."/>
            <person name="Jiang J.F."/>
            <person name="Wang Q."/>
            <person name="Zhang B."/>
            <person name="Ji P."/>
            <person name="Bell-Sakyi L."/>
            <person name="Cui X.M."/>
            <person name="Yuan T.T."/>
            <person name="Jiang B.G."/>
            <person name="Yang W.F."/>
            <person name="Lam T.T."/>
            <person name="Chang Q.C."/>
            <person name="Ding S.J."/>
            <person name="Wang X.J."/>
            <person name="Zhu J.G."/>
            <person name="Ruan X.D."/>
            <person name="Zhao L."/>
            <person name="Wei J.T."/>
            <person name="Ye R.Z."/>
            <person name="Que T.C."/>
            <person name="Du C.H."/>
            <person name="Zhou Y.H."/>
            <person name="Cheng J.X."/>
            <person name="Dai P.F."/>
            <person name="Guo W.B."/>
            <person name="Han X.H."/>
            <person name="Huang E.J."/>
            <person name="Li L.F."/>
            <person name="Wei W."/>
            <person name="Gao Y.C."/>
            <person name="Liu J.Z."/>
            <person name="Shao H.Z."/>
            <person name="Wang X."/>
            <person name="Wang C.C."/>
            <person name="Yang T.C."/>
            <person name="Huo Q.B."/>
            <person name="Li W."/>
            <person name="Chen H.Y."/>
            <person name="Chen S.E."/>
            <person name="Zhou L.G."/>
            <person name="Ni X.B."/>
            <person name="Tian J.H."/>
            <person name="Sheng Y."/>
            <person name="Liu T."/>
            <person name="Pan Y.S."/>
            <person name="Xia L.Y."/>
            <person name="Li J."/>
            <person name="Zhao F."/>
            <person name="Cao W.C."/>
        </authorList>
    </citation>
    <scope>NUCLEOTIDE SEQUENCE</scope>
    <source>
        <strain evidence="6">Rmic-2018</strain>
    </source>
</reference>
<accession>A0A9J6EAA8</accession>
<proteinExistence type="predicted"/>
<dbReference type="Gene3D" id="3.30.40.10">
    <property type="entry name" value="Zinc/RING finger domain, C3HC4 (zinc finger)"/>
    <property type="match status" value="1"/>
</dbReference>
<evidence type="ECO:0000256" key="1">
    <source>
        <dbReference type="ARBA" id="ARBA00022723"/>
    </source>
</evidence>
<keyword evidence="2 4" id="KW-0863">Zinc-finger</keyword>
<name>A0A9J6EAA8_RHIMP</name>